<dbReference type="PROSITE" id="PS50279">
    <property type="entry name" value="BPTI_KUNITZ_2"/>
    <property type="match status" value="6"/>
</dbReference>
<dbReference type="InterPro" id="IPR002223">
    <property type="entry name" value="Kunitz_BPTI"/>
</dbReference>
<dbReference type="Proteomes" id="UP000887577">
    <property type="component" value="Unplaced"/>
</dbReference>
<dbReference type="GO" id="GO:0004867">
    <property type="term" value="F:serine-type endopeptidase inhibitor activity"/>
    <property type="evidence" value="ECO:0007669"/>
    <property type="project" value="InterPro"/>
</dbReference>
<accession>A0A914Z075</accession>
<dbReference type="SUPFAM" id="SSF57362">
    <property type="entry name" value="BPTI-like"/>
    <property type="match status" value="6"/>
</dbReference>
<keyword evidence="2" id="KW-1185">Reference proteome</keyword>
<feature type="domain" description="BPTI/Kunitz inhibitor" evidence="1">
    <location>
        <begin position="342"/>
        <end position="394"/>
    </location>
</feature>
<dbReference type="Gene3D" id="4.10.410.10">
    <property type="entry name" value="Pancreatic trypsin inhibitor Kunitz domain"/>
    <property type="match status" value="6"/>
</dbReference>
<dbReference type="Pfam" id="PF14625">
    <property type="entry name" value="Lustrin_cystein"/>
    <property type="match status" value="9"/>
</dbReference>
<dbReference type="Pfam" id="PF00014">
    <property type="entry name" value="Kunitz_BPTI"/>
    <property type="match status" value="6"/>
</dbReference>
<evidence type="ECO:0000313" key="2">
    <source>
        <dbReference type="Proteomes" id="UP000887577"/>
    </source>
</evidence>
<name>A0A914Z075_9BILA</name>
<dbReference type="InterPro" id="IPR053014">
    <property type="entry name" value="Cuticle_assoc_divergent"/>
</dbReference>
<organism evidence="2 3">
    <name type="scientific">Panagrolaimus superbus</name>
    <dbReference type="NCBI Taxonomy" id="310955"/>
    <lineage>
        <taxon>Eukaryota</taxon>
        <taxon>Metazoa</taxon>
        <taxon>Ecdysozoa</taxon>
        <taxon>Nematoda</taxon>
        <taxon>Chromadorea</taxon>
        <taxon>Rhabditida</taxon>
        <taxon>Tylenchina</taxon>
        <taxon>Panagrolaimomorpha</taxon>
        <taxon>Panagrolaimoidea</taxon>
        <taxon>Panagrolaimidae</taxon>
        <taxon>Panagrolaimus</taxon>
    </lineage>
</organism>
<sequence length="1065" mass="118638">MDSGQPKSGATAPIAGTSVPEPEKRWYYNSALGSCLQFDYLGTHGNANNFITKFHCESFCAFRCPRGQPQLESRRKGDDSNYASLVMTCSSNEDCKSIKYKCTKTLVNSQCCPNPEFICSEYGGIDGHFADAVLPITPQYSSGSNRFGREAQTRWYWNKQLRKCKTFRYLGQGGNYNNFATEQNCVDFCSRSLCPVGSPLRLESGENAECSNNQQCPRSHYCVSTVCCPTATTVCNEPLAMGAACQGEPVARYWFNAALRVCQMFQYNGCHGNGNNFISLDECQSFCDQVEEVPKCPRGEPLRIDTGRFWKCTSNRYEGNEKQCPTNYECHFDGNLSASYTCQLEFETGRPCNPGISFRWYFDSKAGVCKTFEYSGCDGNSNNFESQKSCEEYCGVSGCPLGGNILRKPNGEPMICDPKNVSSEAQKCPTSHECTLLSSSNPEISTISSDSYHYCCPTRYAICSESVEEGVACIDPSIRYAFDTTSKICRPFSYLGCGGNSNNFLTQQGCVHFCTSAACAAGEIVYRTKPDDPPYDCTKRACPFGFVCVADTANPKISVCCGSLNMGVCPNGQGAYIDERSQKPRTCSSDHPTECPSGYYCVFSSQRNKYYCCARHNYKQLKCPNTLTAAENPNTRRMMGCNHDSQCPPGSKCHKEKYEYHSGICCLEGPACPPTFTLDIERSRSGECSPLQPKSCSVDRHSVCLFSESMDRFVCCKREPRQPTDLTSCPGKMIRDPKKRLCSSNNICPPNYNCIRRNYDRIGICCRHRRTPATITVALRCPFHELPFRDEFGKVRLCSEMSTCPSGYRCELSQTLGTKSSICCKDPTLIEDTSCLHNLLPLSTEGNIQSCSNAACPSGYECSSNNFFYFLEFACSEPLYVGTKCVTEIPNERWYYHATTGRCQPFVFQGCTPSANNFPDEETCHKLCVNSKKRGSKSSNCPMPYQNPSQSRMQICSPVFDACREGERCVATPSGQYLCCVSPEKNTLKALISQLCGDFWKPILTPGSDDPQQCHPETNPCEKGQICRFSSIIRIHICCFPLFMVRAPSTFNYQKNVSIIPTYYP</sequence>
<feature type="domain" description="BPTI/Kunitz inhibitor" evidence="1">
    <location>
        <begin position="235"/>
        <end position="287"/>
    </location>
</feature>
<dbReference type="PANTHER" id="PTHR46339:SF8">
    <property type="entry name" value="BPTI_KUNITZ INHIBITOR DOMAIN-CONTAINING PROTEIN"/>
    <property type="match status" value="1"/>
</dbReference>
<dbReference type="AlphaFoldDB" id="A0A914Z075"/>
<evidence type="ECO:0000313" key="3">
    <source>
        <dbReference type="WBParaSite" id="PSU_v2.g614.t1"/>
    </source>
</evidence>
<dbReference type="InterPro" id="IPR006150">
    <property type="entry name" value="Cys_repeat_1"/>
</dbReference>
<proteinExistence type="predicted"/>
<dbReference type="SMART" id="SM00289">
    <property type="entry name" value="WR1"/>
    <property type="match status" value="13"/>
</dbReference>
<evidence type="ECO:0000259" key="1">
    <source>
        <dbReference type="PROSITE" id="PS50279"/>
    </source>
</evidence>
<protein>
    <submittedName>
        <fullName evidence="3">BPTI/Kunitz inhibitor domain-containing protein</fullName>
    </submittedName>
</protein>
<feature type="domain" description="BPTI/Kunitz inhibitor" evidence="1">
    <location>
        <begin position="463"/>
        <end position="514"/>
    </location>
</feature>
<dbReference type="CDD" id="cd22593">
    <property type="entry name" value="Kunitz_conkunitzin"/>
    <property type="match status" value="2"/>
</dbReference>
<dbReference type="InterPro" id="IPR020901">
    <property type="entry name" value="Prtase_inh_Kunz-CS"/>
</dbReference>
<dbReference type="CDD" id="cd00109">
    <property type="entry name" value="Kunitz-type"/>
    <property type="match status" value="2"/>
</dbReference>
<dbReference type="PROSITE" id="PS00280">
    <property type="entry name" value="BPTI_KUNITZ_1"/>
    <property type="match status" value="4"/>
</dbReference>
<feature type="domain" description="BPTI/Kunitz inhibitor" evidence="1">
    <location>
        <begin position="1"/>
        <end position="60"/>
    </location>
</feature>
<dbReference type="PANTHER" id="PTHR46339">
    <property type="entry name" value="PROTEIN CBG15282-RELATED"/>
    <property type="match status" value="1"/>
</dbReference>
<dbReference type="InterPro" id="IPR036880">
    <property type="entry name" value="Kunitz_BPTI_sf"/>
</dbReference>
<feature type="domain" description="BPTI/Kunitz inhibitor" evidence="1">
    <location>
        <begin position="153"/>
        <end position="189"/>
    </location>
</feature>
<dbReference type="SMART" id="SM00131">
    <property type="entry name" value="KU"/>
    <property type="match status" value="6"/>
</dbReference>
<feature type="domain" description="BPTI/Kunitz inhibitor" evidence="1">
    <location>
        <begin position="875"/>
        <end position="928"/>
    </location>
</feature>
<reference evidence="3" key="1">
    <citation type="submission" date="2022-11" db="UniProtKB">
        <authorList>
            <consortium name="WormBaseParasite"/>
        </authorList>
    </citation>
    <scope>IDENTIFICATION</scope>
</reference>
<dbReference type="WBParaSite" id="PSU_v2.g614.t1">
    <property type="protein sequence ID" value="PSU_v2.g614.t1"/>
    <property type="gene ID" value="PSU_v2.g614"/>
</dbReference>
<dbReference type="InterPro" id="IPR028150">
    <property type="entry name" value="Lustrin_cystein"/>
</dbReference>